<name>A0A849I3T6_9HYPH</name>
<keyword evidence="4" id="KW-1185">Reference proteome</keyword>
<reference evidence="3 4" key="1">
    <citation type="submission" date="2020-04" db="EMBL/GenBank/DDBJ databases">
        <title>Enterovirga sp. isolate from soil.</title>
        <authorList>
            <person name="Chea S."/>
            <person name="Kim D.-U."/>
        </authorList>
    </citation>
    <scope>NUCLEOTIDE SEQUENCE [LARGE SCALE GENOMIC DNA]</scope>
    <source>
        <strain evidence="3 4">DB1703</strain>
    </source>
</reference>
<dbReference type="SUPFAM" id="SSF53474">
    <property type="entry name" value="alpha/beta-Hydrolases"/>
    <property type="match status" value="1"/>
</dbReference>
<feature type="compositionally biased region" description="Basic and acidic residues" evidence="1">
    <location>
        <begin position="272"/>
        <end position="281"/>
    </location>
</feature>
<evidence type="ECO:0000256" key="1">
    <source>
        <dbReference type="SAM" id="MobiDB-lite"/>
    </source>
</evidence>
<dbReference type="Pfam" id="PF07224">
    <property type="entry name" value="Chlorophyllase"/>
    <property type="match status" value="1"/>
</dbReference>
<feature type="compositionally biased region" description="Low complexity" evidence="1">
    <location>
        <begin position="369"/>
        <end position="384"/>
    </location>
</feature>
<sequence>MQRRFVLGLLACLALPGPALAANQPPQPKAGMPGGADNPDAEIVKRSVGRASAATYVFHMASEPQAARPVVVFLHAWGAVNPSLYGGWIDHLARRGYLVLYPAFQTVGRTRPVDATKNAAALVKDALAALAEDPAARPDLSRVAYLGHSAGGGVAANLAAEAAAADLPVPKLVFITMVGGIASDEKSRGIQLASLSKIDPSTAIITMIGDREFQASDRASRRILREASEVPPNRKLFMRVASDDHGFPSLSATLASPGSPMSAYDAAGIKVEPDPPVDRRAPRQPQPKWSPDMVLSGEQHVLLAQLGRNPIDALDYLAFWKTFDMAADAAFNGSGDLAALRSDPNFLDMQRWSDTWPIRRLHAENPRPVDATATAPAVRAAPAPTKMPVTRQTKRQRR</sequence>
<keyword evidence="2" id="KW-0732">Signal</keyword>
<comment type="caution">
    <text evidence="3">The sequence shown here is derived from an EMBL/GenBank/DDBJ whole genome shotgun (WGS) entry which is preliminary data.</text>
</comment>
<proteinExistence type="predicted"/>
<dbReference type="GO" id="GO:0016787">
    <property type="term" value="F:hydrolase activity"/>
    <property type="evidence" value="ECO:0007669"/>
    <property type="project" value="UniProtKB-KW"/>
</dbReference>
<feature type="signal peptide" evidence="2">
    <location>
        <begin position="1"/>
        <end position="21"/>
    </location>
</feature>
<accession>A0A849I3T6</accession>
<dbReference type="Proteomes" id="UP000564885">
    <property type="component" value="Unassembled WGS sequence"/>
</dbReference>
<dbReference type="EMBL" id="JABEPP010000002">
    <property type="protein sequence ID" value="NNM72001.1"/>
    <property type="molecule type" value="Genomic_DNA"/>
</dbReference>
<feature type="region of interest" description="Disordered" evidence="1">
    <location>
        <begin position="369"/>
        <end position="398"/>
    </location>
</feature>
<evidence type="ECO:0000313" key="3">
    <source>
        <dbReference type="EMBL" id="NNM72001.1"/>
    </source>
</evidence>
<evidence type="ECO:0000256" key="2">
    <source>
        <dbReference type="SAM" id="SignalP"/>
    </source>
</evidence>
<dbReference type="InterPro" id="IPR029058">
    <property type="entry name" value="AB_hydrolase_fold"/>
</dbReference>
<feature type="region of interest" description="Disordered" evidence="1">
    <location>
        <begin position="272"/>
        <end position="292"/>
    </location>
</feature>
<gene>
    <name evidence="3" type="ORF">HJG44_06285</name>
</gene>
<organism evidence="3 4">
    <name type="scientific">Enterovirga aerilata</name>
    <dbReference type="NCBI Taxonomy" id="2730920"/>
    <lineage>
        <taxon>Bacteria</taxon>
        <taxon>Pseudomonadati</taxon>
        <taxon>Pseudomonadota</taxon>
        <taxon>Alphaproteobacteria</taxon>
        <taxon>Hyphomicrobiales</taxon>
        <taxon>Methylobacteriaceae</taxon>
        <taxon>Enterovirga</taxon>
    </lineage>
</organism>
<dbReference type="Gene3D" id="3.40.50.1820">
    <property type="entry name" value="alpha/beta hydrolase"/>
    <property type="match status" value="1"/>
</dbReference>
<dbReference type="InterPro" id="IPR017395">
    <property type="entry name" value="Chlorophyllase-like"/>
</dbReference>
<feature type="chain" id="PRO_5032942375" evidence="2">
    <location>
        <begin position="22"/>
        <end position="398"/>
    </location>
</feature>
<dbReference type="PANTHER" id="PTHR33428">
    <property type="entry name" value="CHLOROPHYLLASE-2, CHLOROPLASTIC"/>
    <property type="match status" value="1"/>
</dbReference>
<keyword evidence="3" id="KW-0378">Hydrolase</keyword>
<protein>
    <submittedName>
        <fullName evidence="3">Alpha/beta hydrolase</fullName>
    </submittedName>
</protein>
<evidence type="ECO:0000313" key="4">
    <source>
        <dbReference type="Proteomes" id="UP000564885"/>
    </source>
</evidence>
<dbReference type="PANTHER" id="PTHR33428:SF14">
    <property type="entry name" value="CARBOXYLESTERASE TYPE B DOMAIN-CONTAINING PROTEIN"/>
    <property type="match status" value="1"/>
</dbReference>
<dbReference type="AlphaFoldDB" id="A0A849I3T6"/>
<dbReference type="RefSeq" id="WP_171217515.1">
    <property type="nucleotide sequence ID" value="NZ_JABEPP010000002.1"/>
</dbReference>